<organism evidence="2 3">
    <name type="scientific">Sinorhizobium psoraleae</name>
    <dbReference type="NCBI Taxonomy" id="520838"/>
    <lineage>
        <taxon>Bacteria</taxon>
        <taxon>Pseudomonadati</taxon>
        <taxon>Pseudomonadota</taxon>
        <taxon>Alphaproteobacteria</taxon>
        <taxon>Hyphomicrobiales</taxon>
        <taxon>Rhizobiaceae</taxon>
        <taxon>Sinorhizobium/Ensifer group</taxon>
        <taxon>Sinorhizobium</taxon>
    </lineage>
</organism>
<dbReference type="SUPFAM" id="SSF55729">
    <property type="entry name" value="Acyl-CoA N-acyltransferases (Nat)"/>
    <property type="match status" value="1"/>
</dbReference>
<dbReference type="Proteomes" id="UP001079430">
    <property type="component" value="Unassembled WGS sequence"/>
</dbReference>
<dbReference type="Pfam" id="PF13302">
    <property type="entry name" value="Acetyltransf_3"/>
    <property type="match status" value="1"/>
</dbReference>
<evidence type="ECO:0000313" key="3">
    <source>
        <dbReference type="Proteomes" id="UP001079430"/>
    </source>
</evidence>
<evidence type="ECO:0000313" key="2">
    <source>
        <dbReference type="EMBL" id="MCZ4092226.1"/>
    </source>
</evidence>
<dbReference type="PANTHER" id="PTHR43415:SF3">
    <property type="entry name" value="GNAT-FAMILY ACETYLTRANSFERASE"/>
    <property type="match status" value="1"/>
</dbReference>
<comment type="caution">
    <text evidence="2">The sequence shown here is derived from an EMBL/GenBank/DDBJ whole genome shotgun (WGS) entry which is preliminary data.</text>
</comment>
<dbReference type="PANTHER" id="PTHR43415">
    <property type="entry name" value="SPERMIDINE N(1)-ACETYLTRANSFERASE"/>
    <property type="match status" value="1"/>
</dbReference>
<accession>A0ABT4KJS3</accession>
<evidence type="ECO:0000259" key="1">
    <source>
        <dbReference type="PROSITE" id="PS51186"/>
    </source>
</evidence>
<feature type="domain" description="N-acetyltransferase" evidence="1">
    <location>
        <begin position="23"/>
        <end position="174"/>
    </location>
</feature>
<dbReference type="Gene3D" id="3.40.630.30">
    <property type="match status" value="1"/>
</dbReference>
<gene>
    <name evidence="2" type="ORF">O3W52_19785</name>
</gene>
<dbReference type="EMBL" id="JAPVOI010000004">
    <property type="protein sequence ID" value="MCZ4092226.1"/>
    <property type="molecule type" value="Genomic_DNA"/>
</dbReference>
<proteinExistence type="predicted"/>
<reference evidence="2" key="1">
    <citation type="submission" date="2022-10" db="EMBL/GenBank/DDBJ databases">
        <title>Whole genome sequencing of three plant growth promoting bacteria isolated from Vachellia tortilis subsp. raddiana in Morocco.</title>
        <authorList>
            <person name="Hnini M."/>
            <person name="Zouagui R."/>
            <person name="Zouagui H."/>
            <person name="Chemao Elfihri M.-W."/>
            <person name="Ibrahimi A."/>
            <person name="Sbabou L."/>
            <person name="Aurag J."/>
        </authorList>
    </citation>
    <scope>NUCLEOTIDE SEQUENCE</scope>
    <source>
        <strain evidence="2">LMR678</strain>
    </source>
</reference>
<name>A0ABT4KJS3_9HYPH</name>
<dbReference type="InterPro" id="IPR016181">
    <property type="entry name" value="Acyl_CoA_acyltransferase"/>
</dbReference>
<keyword evidence="3" id="KW-1185">Reference proteome</keyword>
<sequence>MVPPILEGPNIRLRPPCEADIEARFLLGSDPAIAEMFGVSREDVRPITRERAAAWVRNLGEHPYAWIIEIQGTCAGEIRLDRVDQHDRRASMAIGIYDSALLGRGFGSEAIDLLLRHAFGPLGLHRIGIRVLSYNERAIRAYEKSGFVVEGREREAALVNGVWHDDVMMGLLDHEFLGKAPTE</sequence>
<dbReference type="InterPro" id="IPR000182">
    <property type="entry name" value="GNAT_dom"/>
</dbReference>
<dbReference type="RefSeq" id="WP_269282375.1">
    <property type="nucleotide sequence ID" value="NZ_JAPVOI010000004.1"/>
</dbReference>
<dbReference type="PROSITE" id="PS51186">
    <property type="entry name" value="GNAT"/>
    <property type="match status" value="1"/>
</dbReference>
<protein>
    <submittedName>
        <fullName evidence="2">GNAT family protein</fullName>
    </submittedName>
</protein>